<comment type="similarity">
    <text evidence="2">Belongs to the FAD-binding oxidoreductase/transferase type 4 family.</text>
</comment>
<evidence type="ECO:0000313" key="9">
    <source>
        <dbReference type="EMBL" id="TCW29099.1"/>
    </source>
</evidence>
<keyword evidence="4" id="KW-0274">FAD</keyword>
<evidence type="ECO:0000256" key="7">
    <source>
        <dbReference type="ARBA" id="ARBA00038897"/>
    </source>
</evidence>
<dbReference type="InterPro" id="IPR004113">
    <property type="entry name" value="FAD-bd_oxidored_4_C"/>
</dbReference>
<dbReference type="Gene3D" id="3.30.465.10">
    <property type="match status" value="1"/>
</dbReference>
<keyword evidence="5" id="KW-0809">Transit peptide</keyword>
<accession>A0ABY2CYY2</accession>
<comment type="cofactor">
    <cofactor evidence="1">
        <name>FAD</name>
        <dbReference type="ChEBI" id="CHEBI:57692"/>
    </cofactor>
</comment>
<protein>
    <recommendedName>
        <fullName evidence="7">D-lactate dehydrogenase (cytochrome)</fullName>
        <ecNumber evidence="7">1.1.2.4</ecNumber>
    </recommendedName>
</protein>
<evidence type="ECO:0000256" key="6">
    <source>
        <dbReference type="ARBA" id="ARBA00023002"/>
    </source>
</evidence>
<organism evidence="9 10">
    <name type="scientific">Gulbenkiania mobilis</name>
    <dbReference type="NCBI Taxonomy" id="397457"/>
    <lineage>
        <taxon>Bacteria</taxon>
        <taxon>Pseudomonadati</taxon>
        <taxon>Pseudomonadota</taxon>
        <taxon>Betaproteobacteria</taxon>
        <taxon>Neisseriales</taxon>
        <taxon>Chromobacteriaceae</taxon>
        <taxon>Gulbenkiania</taxon>
    </lineage>
</organism>
<dbReference type="PANTHER" id="PTHR11748">
    <property type="entry name" value="D-LACTATE DEHYDROGENASE"/>
    <property type="match status" value="1"/>
</dbReference>
<dbReference type="PANTHER" id="PTHR11748:SF111">
    <property type="entry name" value="D-LACTATE DEHYDROGENASE, MITOCHONDRIAL-RELATED"/>
    <property type="match status" value="1"/>
</dbReference>
<evidence type="ECO:0000313" key="10">
    <source>
        <dbReference type="Proteomes" id="UP000294801"/>
    </source>
</evidence>
<evidence type="ECO:0000256" key="4">
    <source>
        <dbReference type="ARBA" id="ARBA00022827"/>
    </source>
</evidence>
<dbReference type="PROSITE" id="PS51387">
    <property type="entry name" value="FAD_PCMH"/>
    <property type="match status" value="1"/>
</dbReference>
<dbReference type="InterPro" id="IPR016166">
    <property type="entry name" value="FAD-bd_PCMH"/>
</dbReference>
<feature type="domain" description="FAD-binding PCMH-type" evidence="8">
    <location>
        <begin position="41"/>
        <end position="218"/>
    </location>
</feature>
<dbReference type="SUPFAM" id="SSF55103">
    <property type="entry name" value="FAD-linked oxidases, C-terminal domain"/>
    <property type="match status" value="1"/>
</dbReference>
<gene>
    <name evidence="9" type="ORF">EV669_11067</name>
</gene>
<dbReference type="InterPro" id="IPR016164">
    <property type="entry name" value="FAD-linked_Oxase-like_C"/>
</dbReference>
<keyword evidence="3" id="KW-0285">Flavoprotein</keyword>
<evidence type="ECO:0000256" key="3">
    <source>
        <dbReference type="ARBA" id="ARBA00022630"/>
    </source>
</evidence>
<evidence type="ECO:0000256" key="2">
    <source>
        <dbReference type="ARBA" id="ARBA00008000"/>
    </source>
</evidence>
<sequence>MLQPATLSGLHATLISLLGAERVSSAQSVRAHHGHDESAHPDALPDLVVFPQTTAEVQAIVRACLDHRVPMAPFGAGSSVEGHTLAIHGGVCVDLSRMNRIVAIHPEDMTATVEAGVTRLRLNEELRHTGLFFPIDPGADATLGGMASTRASGTNAVRYGTMRENVLALTAVLPNGEILHAGTRARKSSAGYDLVRLLVGAEGTLGIITEVTVRLYGQPETVASAVVGFETVAGAVDTVIQAIQCGLPVARAEMLDALTLRAVNRYSHTDYPEVPTLFLEFHGSESGVKEQAETMQMLAQANGAGPFAWSTLPEARSRLWQARHTAYFAGLQLVPGCRCMATDVCVPISRLSECIEATYADLRAEGVEAPLFGHVGDGNFHLMLLVRPGSEADLARAKAINHRLVERALAMEGTCTGEHGIGIGKQRYLAREAGEAGIGAMQAIKQALDPLNLMNPGKVFALPVEEG</sequence>
<keyword evidence="10" id="KW-1185">Reference proteome</keyword>
<dbReference type="InterPro" id="IPR016171">
    <property type="entry name" value="Vanillyl_alc_oxidase_C-sub2"/>
</dbReference>
<dbReference type="RefSeq" id="WP_132098917.1">
    <property type="nucleotide sequence ID" value="NZ_SMDA01000010.1"/>
</dbReference>
<dbReference type="InterPro" id="IPR006094">
    <property type="entry name" value="Oxid_FAD_bind_N"/>
</dbReference>
<dbReference type="Gene3D" id="3.30.70.2740">
    <property type="match status" value="1"/>
</dbReference>
<proteinExistence type="inferred from homology"/>
<dbReference type="Pfam" id="PF02913">
    <property type="entry name" value="FAD-oxidase_C"/>
    <property type="match status" value="1"/>
</dbReference>
<dbReference type="Gene3D" id="1.10.45.10">
    <property type="entry name" value="Vanillyl-alcohol Oxidase, Chain A, domain 4"/>
    <property type="match status" value="1"/>
</dbReference>
<dbReference type="InterPro" id="IPR016169">
    <property type="entry name" value="FAD-bd_PCMH_sub2"/>
</dbReference>
<keyword evidence="6" id="KW-0560">Oxidoreductase</keyword>
<dbReference type="EMBL" id="SMDA01000010">
    <property type="protein sequence ID" value="TCW29099.1"/>
    <property type="molecule type" value="Genomic_DNA"/>
</dbReference>
<evidence type="ECO:0000256" key="1">
    <source>
        <dbReference type="ARBA" id="ARBA00001974"/>
    </source>
</evidence>
<dbReference type="EC" id="1.1.2.4" evidence="7"/>
<dbReference type="Proteomes" id="UP000294801">
    <property type="component" value="Unassembled WGS sequence"/>
</dbReference>
<evidence type="ECO:0000256" key="5">
    <source>
        <dbReference type="ARBA" id="ARBA00022946"/>
    </source>
</evidence>
<evidence type="ECO:0000259" key="8">
    <source>
        <dbReference type="PROSITE" id="PS51387"/>
    </source>
</evidence>
<dbReference type="Pfam" id="PF01565">
    <property type="entry name" value="FAD_binding_4"/>
    <property type="match status" value="1"/>
</dbReference>
<dbReference type="InterPro" id="IPR036318">
    <property type="entry name" value="FAD-bd_PCMH-like_sf"/>
</dbReference>
<dbReference type="SUPFAM" id="SSF56176">
    <property type="entry name" value="FAD-binding/transporter-associated domain-like"/>
    <property type="match status" value="1"/>
</dbReference>
<comment type="caution">
    <text evidence="9">The sequence shown here is derived from an EMBL/GenBank/DDBJ whole genome shotgun (WGS) entry which is preliminary data.</text>
</comment>
<reference evidence="9 10" key="1">
    <citation type="submission" date="2019-03" db="EMBL/GenBank/DDBJ databases">
        <title>Genomic Encyclopedia of Type Strains, Phase IV (KMG-IV): sequencing the most valuable type-strain genomes for metagenomic binning, comparative biology and taxonomic classification.</title>
        <authorList>
            <person name="Goeker M."/>
        </authorList>
    </citation>
    <scope>NUCLEOTIDE SEQUENCE [LARGE SCALE GENOMIC DNA]</scope>
    <source>
        <strain evidence="9 10">DSM 18507</strain>
    </source>
</reference>
<name>A0ABY2CYY2_GULMO</name>